<name>A0A8B7ZQ19_ACAPL</name>
<keyword evidence="5" id="KW-0223">Dioxygenase</keyword>
<dbReference type="GO" id="GO:0005783">
    <property type="term" value="C:endoplasmic reticulum"/>
    <property type="evidence" value="ECO:0007669"/>
    <property type="project" value="TreeGrafter"/>
</dbReference>
<protein>
    <submittedName>
        <fullName evidence="12">Transmembrane prolyl 4-hydroxylase-like isoform X1</fullName>
    </submittedName>
</protein>
<dbReference type="PROSITE" id="PS00018">
    <property type="entry name" value="EF_HAND_1"/>
    <property type="match status" value="1"/>
</dbReference>
<feature type="region of interest" description="Disordered" evidence="8">
    <location>
        <begin position="41"/>
        <end position="88"/>
    </location>
</feature>
<evidence type="ECO:0000256" key="2">
    <source>
        <dbReference type="ARBA" id="ARBA00022723"/>
    </source>
</evidence>
<keyword evidence="4" id="KW-0847">Vitamin C</keyword>
<reference evidence="12" key="1">
    <citation type="submission" date="2025-08" db="UniProtKB">
        <authorList>
            <consortium name="RefSeq"/>
        </authorList>
    </citation>
    <scope>IDENTIFICATION</scope>
</reference>
<evidence type="ECO:0000256" key="3">
    <source>
        <dbReference type="ARBA" id="ARBA00022837"/>
    </source>
</evidence>
<feature type="compositionally biased region" description="Low complexity" evidence="8">
    <location>
        <begin position="41"/>
        <end position="51"/>
    </location>
</feature>
<dbReference type="SUPFAM" id="SSF47473">
    <property type="entry name" value="EF-hand"/>
    <property type="match status" value="1"/>
</dbReference>
<keyword evidence="7" id="KW-0408">Iron</keyword>
<dbReference type="GO" id="GO:0031418">
    <property type="term" value="F:L-ascorbic acid binding"/>
    <property type="evidence" value="ECO:0007669"/>
    <property type="project" value="UniProtKB-KW"/>
</dbReference>
<dbReference type="GO" id="GO:0004656">
    <property type="term" value="F:procollagen-proline 4-dioxygenase activity"/>
    <property type="evidence" value="ECO:0007669"/>
    <property type="project" value="TreeGrafter"/>
</dbReference>
<feature type="signal peptide" evidence="9">
    <location>
        <begin position="1"/>
        <end position="34"/>
    </location>
</feature>
<keyword evidence="3" id="KW-0106">Calcium</keyword>
<evidence type="ECO:0000259" key="10">
    <source>
        <dbReference type="PROSITE" id="PS51471"/>
    </source>
</evidence>
<dbReference type="PANTHER" id="PTHR10869">
    <property type="entry name" value="PROLYL 4-HYDROXYLASE ALPHA SUBUNIT"/>
    <property type="match status" value="1"/>
</dbReference>
<feature type="domain" description="Fe2OG dioxygenase" evidence="10">
    <location>
        <begin position="285"/>
        <end position="429"/>
    </location>
</feature>
<dbReference type="RefSeq" id="XP_022107683.1">
    <property type="nucleotide sequence ID" value="XM_022251991.1"/>
</dbReference>
<evidence type="ECO:0000256" key="9">
    <source>
        <dbReference type="SAM" id="SignalP"/>
    </source>
</evidence>
<evidence type="ECO:0000256" key="7">
    <source>
        <dbReference type="ARBA" id="ARBA00023004"/>
    </source>
</evidence>
<dbReference type="InterPro" id="IPR045054">
    <property type="entry name" value="P4HA-like"/>
</dbReference>
<organism evidence="11 12">
    <name type="scientific">Acanthaster planci</name>
    <name type="common">Crown-of-thorns starfish</name>
    <dbReference type="NCBI Taxonomy" id="133434"/>
    <lineage>
        <taxon>Eukaryota</taxon>
        <taxon>Metazoa</taxon>
        <taxon>Echinodermata</taxon>
        <taxon>Eleutherozoa</taxon>
        <taxon>Asterozoa</taxon>
        <taxon>Asteroidea</taxon>
        <taxon>Valvatacea</taxon>
        <taxon>Valvatida</taxon>
        <taxon>Acanthasteridae</taxon>
        <taxon>Acanthaster</taxon>
    </lineage>
</organism>
<dbReference type="OrthoDB" id="420380at2759"/>
<sequence>MERCSVRNQRRQSALARWSRTLTLLLAVLFGSLAVLPSETSSNVDSSVESDSAGDHEDRTNLYKKPDGESDVTETCPRESGGNLAGSEGACPGKSRLVRLEGEKVGHIEELQLVQGKIHQLKTINMKPVIFEIPDFFTREECNHIITLAKEQGLESSLTTSTGKGKGLTLRDSNGDQKLSLREMQMTLEDGFDIYLDDDDIRQMYAELGVDLNKDGFLSRQEVDGETIRKISSYVMKVEEEQPIKKSRFSEQTWIYPDKTEDPLVQSFQDRIAKLTMLPRVLIDKFSYFQVVHYGKQGHYNAHHDSSYLDDSSTCCHLTESKQCRICRYMTIMVYLNNVAEGGETAFPVANNDTYNAYVFRQTGMMNLNTRCQDSNLKVQPQQGKAVVWYNHFINASTGWLGDVDPLTWHGGCPVTKGHKWIMNRWIAVSESREVDLAVP</sequence>
<dbReference type="PROSITE" id="PS51471">
    <property type="entry name" value="FE2OG_OXY"/>
    <property type="match status" value="1"/>
</dbReference>
<dbReference type="OMA" id="VIWYNHF"/>
<gene>
    <name evidence="12" type="primary">LOC110988472</name>
</gene>
<proteinExistence type="predicted"/>
<dbReference type="InterPro" id="IPR018247">
    <property type="entry name" value="EF_Hand_1_Ca_BS"/>
</dbReference>
<keyword evidence="9" id="KW-0732">Signal</keyword>
<dbReference type="InterPro" id="IPR005123">
    <property type="entry name" value="Oxoglu/Fe-dep_dioxygenase_dom"/>
</dbReference>
<keyword evidence="6" id="KW-0560">Oxidoreductase</keyword>
<keyword evidence="2" id="KW-0479">Metal-binding</keyword>
<dbReference type="InterPro" id="IPR006620">
    <property type="entry name" value="Pro_4_hyd_alph"/>
</dbReference>
<evidence type="ECO:0000256" key="5">
    <source>
        <dbReference type="ARBA" id="ARBA00022964"/>
    </source>
</evidence>
<feature type="chain" id="PRO_5034674008" evidence="9">
    <location>
        <begin position="35"/>
        <end position="440"/>
    </location>
</feature>
<dbReference type="AlphaFoldDB" id="A0A8B7ZQ19"/>
<evidence type="ECO:0000256" key="6">
    <source>
        <dbReference type="ARBA" id="ARBA00023002"/>
    </source>
</evidence>
<evidence type="ECO:0000256" key="8">
    <source>
        <dbReference type="SAM" id="MobiDB-lite"/>
    </source>
</evidence>
<dbReference type="GeneID" id="110988472"/>
<dbReference type="Pfam" id="PF13640">
    <property type="entry name" value="2OG-FeII_Oxy_3"/>
    <property type="match status" value="1"/>
</dbReference>
<keyword evidence="11" id="KW-1185">Reference proteome</keyword>
<dbReference type="Proteomes" id="UP000694845">
    <property type="component" value="Unplaced"/>
</dbReference>
<dbReference type="PANTHER" id="PTHR10869:SF246">
    <property type="entry name" value="TRANSMEMBRANE PROLYL 4-HYDROXYLASE"/>
    <property type="match status" value="1"/>
</dbReference>
<dbReference type="KEGG" id="aplc:110988472"/>
<dbReference type="InterPro" id="IPR044862">
    <property type="entry name" value="Pro_4_hyd_alph_FE2OG_OXY"/>
</dbReference>
<accession>A0A8B7ZQ19</accession>
<comment type="cofactor">
    <cofactor evidence="1">
        <name>L-ascorbate</name>
        <dbReference type="ChEBI" id="CHEBI:38290"/>
    </cofactor>
</comment>
<evidence type="ECO:0000313" key="11">
    <source>
        <dbReference type="Proteomes" id="UP000694845"/>
    </source>
</evidence>
<dbReference type="InterPro" id="IPR011992">
    <property type="entry name" value="EF-hand-dom_pair"/>
</dbReference>
<dbReference type="GO" id="GO:0005506">
    <property type="term" value="F:iron ion binding"/>
    <property type="evidence" value="ECO:0007669"/>
    <property type="project" value="InterPro"/>
</dbReference>
<feature type="compositionally biased region" description="Basic and acidic residues" evidence="8">
    <location>
        <begin position="53"/>
        <end position="68"/>
    </location>
</feature>
<dbReference type="Gene3D" id="2.60.120.620">
    <property type="entry name" value="q2cbj1_9rhob like domain"/>
    <property type="match status" value="2"/>
</dbReference>
<evidence type="ECO:0000313" key="12">
    <source>
        <dbReference type="RefSeq" id="XP_022107683.1"/>
    </source>
</evidence>
<evidence type="ECO:0000256" key="1">
    <source>
        <dbReference type="ARBA" id="ARBA00001961"/>
    </source>
</evidence>
<dbReference type="SMART" id="SM00702">
    <property type="entry name" value="P4Hc"/>
    <property type="match status" value="1"/>
</dbReference>
<evidence type="ECO:0000256" key="4">
    <source>
        <dbReference type="ARBA" id="ARBA00022896"/>
    </source>
</evidence>